<dbReference type="Proteomes" id="UP001432027">
    <property type="component" value="Unassembled WGS sequence"/>
</dbReference>
<dbReference type="PANTHER" id="PTHR42943:SF2">
    <property type="entry name" value="GLUTATHIONE S-TRANSFERASE KAPPA 1"/>
    <property type="match status" value="1"/>
</dbReference>
<dbReference type="PANTHER" id="PTHR42943">
    <property type="entry name" value="GLUTATHIONE S-TRANSFERASE KAPPA"/>
    <property type="match status" value="1"/>
</dbReference>
<dbReference type="Gene3D" id="3.40.30.10">
    <property type="entry name" value="Glutaredoxin"/>
    <property type="match status" value="1"/>
</dbReference>
<dbReference type="InterPro" id="IPR051924">
    <property type="entry name" value="GST_Kappa/NadH"/>
</dbReference>
<dbReference type="InterPro" id="IPR036249">
    <property type="entry name" value="Thioredoxin-like_sf"/>
</dbReference>
<dbReference type="AlphaFoldDB" id="A0AAV5T864"/>
<name>A0AAV5T864_9BILA</name>
<dbReference type="InterPro" id="IPR001853">
    <property type="entry name" value="DSBA-like_thioredoxin_dom"/>
</dbReference>
<gene>
    <name evidence="2" type="ORF">PENTCL1PPCAC_12762</name>
</gene>
<dbReference type="EMBL" id="BTSX01000003">
    <property type="protein sequence ID" value="GMS90587.1"/>
    <property type="molecule type" value="Genomic_DNA"/>
</dbReference>
<dbReference type="SUPFAM" id="SSF52833">
    <property type="entry name" value="Thioredoxin-like"/>
    <property type="match status" value="1"/>
</dbReference>
<keyword evidence="3" id="KW-1185">Reference proteome</keyword>
<evidence type="ECO:0000313" key="3">
    <source>
        <dbReference type="Proteomes" id="UP001432027"/>
    </source>
</evidence>
<dbReference type="Pfam" id="PF01323">
    <property type="entry name" value="DSBA"/>
    <property type="match status" value="1"/>
</dbReference>
<dbReference type="GO" id="GO:0004602">
    <property type="term" value="F:glutathione peroxidase activity"/>
    <property type="evidence" value="ECO:0007669"/>
    <property type="project" value="TreeGrafter"/>
</dbReference>
<organism evidence="2 3">
    <name type="scientific">Pristionchus entomophagus</name>
    <dbReference type="NCBI Taxonomy" id="358040"/>
    <lineage>
        <taxon>Eukaryota</taxon>
        <taxon>Metazoa</taxon>
        <taxon>Ecdysozoa</taxon>
        <taxon>Nematoda</taxon>
        <taxon>Chromadorea</taxon>
        <taxon>Rhabditida</taxon>
        <taxon>Rhabditina</taxon>
        <taxon>Diplogasteromorpha</taxon>
        <taxon>Diplogasteroidea</taxon>
        <taxon>Neodiplogasteridae</taxon>
        <taxon>Pristionchus</taxon>
    </lineage>
</organism>
<reference evidence="2" key="1">
    <citation type="submission" date="2023-10" db="EMBL/GenBank/DDBJ databases">
        <title>Genome assembly of Pristionchus species.</title>
        <authorList>
            <person name="Yoshida K."/>
            <person name="Sommer R.J."/>
        </authorList>
    </citation>
    <scope>NUCLEOTIDE SEQUENCE</scope>
    <source>
        <strain evidence="2">RS0144</strain>
    </source>
</reference>
<proteinExistence type="predicted"/>
<dbReference type="GO" id="GO:0006749">
    <property type="term" value="P:glutathione metabolic process"/>
    <property type="evidence" value="ECO:0007669"/>
    <property type="project" value="TreeGrafter"/>
</dbReference>
<evidence type="ECO:0000313" key="2">
    <source>
        <dbReference type="EMBL" id="GMS90587.1"/>
    </source>
</evidence>
<protein>
    <recommendedName>
        <fullName evidence="1">DSBA-like thioredoxin domain-containing protein</fullName>
    </recommendedName>
</protein>
<dbReference type="GO" id="GO:0004364">
    <property type="term" value="F:glutathione transferase activity"/>
    <property type="evidence" value="ECO:0007669"/>
    <property type="project" value="TreeGrafter"/>
</dbReference>
<feature type="domain" description="DSBA-like thioredoxin" evidence="1">
    <location>
        <begin position="6"/>
        <end position="163"/>
    </location>
</feature>
<comment type="caution">
    <text evidence="2">The sequence shown here is derived from an EMBL/GenBank/DDBJ whole genome shotgun (WGS) entry which is preliminary data.</text>
</comment>
<accession>A0AAV5T864</accession>
<sequence>MSRCHTVKLYYDVISPFSFIGFESLLRHRTVWPIEVELKPVWLPGLFCDSGNPSPAGACERKVAYLVNEGERFGRYFGIPMNLPKNFAHYVTTNSTVEAQRLIVAPQKIAPEKMETVSRHLFSRYWIENLPVCREEDIKTVLEKSRVTNLNEMLEQIKQKDVKE</sequence>
<dbReference type="GO" id="GO:0005777">
    <property type="term" value="C:peroxisome"/>
    <property type="evidence" value="ECO:0007669"/>
    <property type="project" value="TreeGrafter"/>
</dbReference>
<dbReference type="GO" id="GO:0005739">
    <property type="term" value="C:mitochondrion"/>
    <property type="evidence" value="ECO:0007669"/>
    <property type="project" value="TreeGrafter"/>
</dbReference>
<evidence type="ECO:0000259" key="1">
    <source>
        <dbReference type="Pfam" id="PF01323"/>
    </source>
</evidence>